<name>A0A3B0UQP0_9ZZZZ</name>
<dbReference type="EMBL" id="UOEV01000087">
    <property type="protein sequence ID" value="VAW33188.1"/>
    <property type="molecule type" value="Genomic_DNA"/>
</dbReference>
<dbReference type="InterPro" id="IPR007445">
    <property type="entry name" value="PilO"/>
</dbReference>
<proteinExistence type="predicted"/>
<protein>
    <recommendedName>
        <fullName evidence="2">Type IV pilus biogenesis protein PilO</fullName>
    </recommendedName>
</protein>
<gene>
    <name evidence="1" type="ORF">MNBD_CPR01-523</name>
</gene>
<dbReference type="Gene3D" id="3.30.70.60">
    <property type="match status" value="1"/>
</dbReference>
<dbReference type="InterPro" id="IPR014717">
    <property type="entry name" value="Transl_elong_EF1B/ribsomal_bS6"/>
</dbReference>
<evidence type="ECO:0000313" key="1">
    <source>
        <dbReference type="EMBL" id="VAW33188.1"/>
    </source>
</evidence>
<dbReference type="GO" id="GO:0043683">
    <property type="term" value="P:type IV pilus assembly"/>
    <property type="evidence" value="ECO:0007669"/>
    <property type="project" value="InterPro"/>
</dbReference>
<organism evidence="1">
    <name type="scientific">hydrothermal vent metagenome</name>
    <dbReference type="NCBI Taxonomy" id="652676"/>
    <lineage>
        <taxon>unclassified sequences</taxon>
        <taxon>metagenomes</taxon>
        <taxon>ecological metagenomes</taxon>
    </lineage>
</organism>
<accession>A0A3B0UQP0</accession>
<reference evidence="1" key="1">
    <citation type="submission" date="2018-06" db="EMBL/GenBank/DDBJ databases">
        <authorList>
            <person name="Zhirakovskaya E."/>
        </authorList>
    </citation>
    <scope>NUCLEOTIDE SEQUENCE</scope>
</reference>
<dbReference type="AlphaFoldDB" id="A0A3B0UQP0"/>
<dbReference type="GO" id="GO:0043107">
    <property type="term" value="P:type IV pilus-dependent motility"/>
    <property type="evidence" value="ECO:0007669"/>
    <property type="project" value="InterPro"/>
</dbReference>
<sequence>MKGNLGPILAIFISLGLYFGYVQPAYNNTVVSLKHQIANGNTALLAAKQYTKREASLEAERQQIPSAELKSASMALPKSTNTVQLVFDLSSLASRSGFLITNFNVSIPTQYKSGNVKSTVSGGNPYRIVDINISGAGSYRAFRQFLNSVEHSLRIIDVTQLSVRNSNSKGAQIKGVYSYQATLQTYWLPYNSI</sequence>
<evidence type="ECO:0008006" key="2">
    <source>
        <dbReference type="Google" id="ProtNLM"/>
    </source>
</evidence>
<dbReference type="Pfam" id="PF04350">
    <property type="entry name" value="PilO"/>
    <property type="match status" value="1"/>
</dbReference>